<evidence type="ECO:0000313" key="2">
    <source>
        <dbReference type="EMBL" id="CAD7393489.1"/>
    </source>
</evidence>
<keyword evidence="1" id="KW-0812">Transmembrane</keyword>
<reference evidence="2" key="1">
    <citation type="submission" date="2020-11" db="EMBL/GenBank/DDBJ databases">
        <authorList>
            <person name="Tran Van P."/>
        </authorList>
    </citation>
    <scope>NUCLEOTIDE SEQUENCE</scope>
</reference>
<keyword evidence="1" id="KW-1133">Transmembrane helix</keyword>
<evidence type="ECO:0000256" key="1">
    <source>
        <dbReference type="SAM" id="Phobius"/>
    </source>
</evidence>
<name>A0A7R9CDX4_TIMCR</name>
<sequence length="385" mass="42770">MKLFVRRKSPLVLWVSERVGVGAWMPLRAMRTRHALLPCVLPYPAPVLSFISSSLALFVFLSAHIRGAKSIVDTPPFVTVRCRFPEGLIYSRHYGNDGHGTGSTAGRYYGDRGNDRHIGLGGRPRLLLLYSSILISLHDVELTPFQTHCFTDDLKAPGIITRSSGSVGIHEVPGVRLPLQTTYASPSPHAVFMYSSGGAEGSVTLQLRDADDLDDKSGGLASVLARLHQEDATLSISYQDADMLTEGSIDVLLGTGSLHTSDVFEVKTGVRQGEEVWPAMFNLVLEKVIRKKEKIMDWNGVMMNGKHTWLTFANALTLVVKEETYTQQRRAYAVVSTYVYNKLHIIRRTELPGREQRCRSVSSRQMQPNEIDCNTIQGGSFEHLL</sequence>
<proteinExistence type="predicted"/>
<feature type="transmembrane region" description="Helical" evidence="1">
    <location>
        <begin position="35"/>
        <end position="61"/>
    </location>
</feature>
<gene>
    <name evidence="2" type="ORF">TCEB3V08_LOCUS1458</name>
</gene>
<accession>A0A7R9CDX4</accession>
<protein>
    <submittedName>
        <fullName evidence="2">Uncharacterized protein</fullName>
    </submittedName>
</protein>
<dbReference type="AlphaFoldDB" id="A0A7R9CDX4"/>
<organism evidence="2">
    <name type="scientific">Timema cristinae</name>
    <name type="common">Walking stick</name>
    <dbReference type="NCBI Taxonomy" id="61476"/>
    <lineage>
        <taxon>Eukaryota</taxon>
        <taxon>Metazoa</taxon>
        <taxon>Ecdysozoa</taxon>
        <taxon>Arthropoda</taxon>
        <taxon>Hexapoda</taxon>
        <taxon>Insecta</taxon>
        <taxon>Pterygota</taxon>
        <taxon>Neoptera</taxon>
        <taxon>Polyneoptera</taxon>
        <taxon>Phasmatodea</taxon>
        <taxon>Timematodea</taxon>
        <taxon>Timematoidea</taxon>
        <taxon>Timematidae</taxon>
        <taxon>Timema</taxon>
    </lineage>
</organism>
<keyword evidence="1" id="KW-0472">Membrane</keyword>
<dbReference type="EMBL" id="OC316731">
    <property type="protein sequence ID" value="CAD7393489.1"/>
    <property type="molecule type" value="Genomic_DNA"/>
</dbReference>